<sequence length="200" mass="20936">MLETPWVPLLTAVFLATGLVCAGGLLIRRRGTVGHQKVSDTDLVDISHGVMSAAMILMLWVMVEDVVAWAQVAIFAILALSLLPAYRQARATSGRVDVLGHMAMAVSMMWMLAAMPTLMSEMAASGAGSGHSHGGGNAAAALTATPMWANMVNVTFVVLAAGAALWWLYRAATVAGHRLHLASYAVMAGGMATMLVLMNG</sequence>
<dbReference type="EMBL" id="FMCW01000067">
    <property type="protein sequence ID" value="SCF23169.1"/>
    <property type="molecule type" value="Genomic_DNA"/>
</dbReference>
<evidence type="ECO:0000313" key="3">
    <source>
        <dbReference type="Proteomes" id="UP000199375"/>
    </source>
</evidence>
<dbReference type="Proteomes" id="UP000199375">
    <property type="component" value="Unassembled WGS sequence"/>
</dbReference>
<feature type="transmembrane region" description="Helical" evidence="1">
    <location>
        <begin position="6"/>
        <end position="27"/>
    </location>
</feature>
<evidence type="ECO:0000256" key="1">
    <source>
        <dbReference type="SAM" id="Phobius"/>
    </source>
</evidence>
<feature type="transmembrane region" description="Helical" evidence="1">
    <location>
        <begin position="147"/>
        <end position="169"/>
    </location>
</feature>
<dbReference type="Pfam" id="PF17197">
    <property type="entry name" value="DUF5134"/>
    <property type="match status" value="1"/>
</dbReference>
<feature type="transmembrane region" description="Helical" evidence="1">
    <location>
        <begin position="98"/>
        <end position="119"/>
    </location>
</feature>
<protein>
    <recommendedName>
        <fullName evidence="4">DUF5134 domain-containing protein</fullName>
    </recommendedName>
</protein>
<evidence type="ECO:0000313" key="2">
    <source>
        <dbReference type="EMBL" id="SCF23169.1"/>
    </source>
</evidence>
<proteinExistence type="predicted"/>
<organism evidence="2 3">
    <name type="scientific">Micromonospora haikouensis</name>
    <dbReference type="NCBI Taxonomy" id="686309"/>
    <lineage>
        <taxon>Bacteria</taxon>
        <taxon>Bacillati</taxon>
        <taxon>Actinomycetota</taxon>
        <taxon>Actinomycetes</taxon>
        <taxon>Micromonosporales</taxon>
        <taxon>Micromonosporaceae</taxon>
        <taxon>Micromonospora</taxon>
    </lineage>
</organism>
<gene>
    <name evidence="2" type="ORF">GA0070558_1678</name>
</gene>
<dbReference type="InterPro" id="IPR033458">
    <property type="entry name" value="DUF5134"/>
</dbReference>
<feature type="transmembrane region" description="Helical" evidence="1">
    <location>
        <begin position="43"/>
        <end position="62"/>
    </location>
</feature>
<dbReference type="AlphaFoldDB" id="A0A1C4YQZ3"/>
<reference evidence="2 3" key="1">
    <citation type="submission" date="2016-06" db="EMBL/GenBank/DDBJ databases">
        <authorList>
            <person name="Kjaerup R.B."/>
            <person name="Dalgaard T.S."/>
            <person name="Juul-Madsen H.R."/>
        </authorList>
    </citation>
    <scope>NUCLEOTIDE SEQUENCE [LARGE SCALE GENOMIC DNA]</scope>
    <source>
        <strain evidence="2 3">DSM 45626</strain>
    </source>
</reference>
<accession>A0A1C4YQZ3</accession>
<keyword evidence="1" id="KW-0472">Membrane</keyword>
<name>A0A1C4YQZ3_9ACTN</name>
<keyword evidence="1" id="KW-0812">Transmembrane</keyword>
<evidence type="ECO:0008006" key="4">
    <source>
        <dbReference type="Google" id="ProtNLM"/>
    </source>
</evidence>
<feature type="transmembrane region" description="Helical" evidence="1">
    <location>
        <begin position="68"/>
        <end position="86"/>
    </location>
</feature>
<keyword evidence="1" id="KW-1133">Transmembrane helix</keyword>
<feature type="transmembrane region" description="Helical" evidence="1">
    <location>
        <begin position="181"/>
        <end position="198"/>
    </location>
</feature>